<dbReference type="AlphaFoldDB" id="A0A2J7Q2A9"/>
<evidence type="ECO:0000313" key="2">
    <source>
        <dbReference type="Proteomes" id="UP000235965"/>
    </source>
</evidence>
<dbReference type="Gene3D" id="3.30.420.10">
    <property type="entry name" value="Ribonuclease H-like superfamily/Ribonuclease H"/>
    <property type="match status" value="1"/>
</dbReference>
<name>A0A2J7Q2A9_9NEOP</name>
<evidence type="ECO:0008006" key="3">
    <source>
        <dbReference type="Google" id="ProtNLM"/>
    </source>
</evidence>
<dbReference type="PANTHER" id="PTHR47326">
    <property type="entry name" value="TRANSPOSABLE ELEMENT TC3 TRANSPOSASE-LIKE PROTEIN"/>
    <property type="match status" value="1"/>
</dbReference>
<organism evidence="1 2">
    <name type="scientific">Cryptotermes secundus</name>
    <dbReference type="NCBI Taxonomy" id="105785"/>
    <lineage>
        <taxon>Eukaryota</taxon>
        <taxon>Metazoa</taxon>
        <taxon>Ecdysozoa</taxon>
        <taxon>Arthropoda</taxon>
        <taxon>Hexapoda</taxon>
        <taxon>Insecta</taxon>
        <taxon>Pterygota</taxon>
        <taxon>Neoptera</taxon>
        <taxon>Polyneoptera</taxon>
        <taxon>Dictyoptera</taxon>
        <taxon>Blattodea</taxon>
        <taxon>Blattoidea</taxon>
        <taxon>Termitoidae</taxon>
        <taxon>Kalotermitidae</taxon>
        <taxon>Cryptotermitinae</taxon>
        <taxon>Cryptotermes</taxon>
    </lineage>
</organism>
<dbReference type="GO" id="GO:0003676">
    <property type="term" value="F:nucleic acid binding"/>
    <property type="evidence" value="ECO:0007669"/>
    <property type="project" value="InterPro"/>
</dbReference>
<gene>
    <name evidence="1" type="ORF">B7P43_G07110</name>
</gene>
<dbReference type="InterPro" id="IPR036397">
    <property type="entry name" value="RNaseH_sf"/>
</dbReference>
<keyword evidence="2" id="KW-1185">Reference proteome</keyword>
<comment type="caution">
    <text evidence="1">The sequence shown here is derived from an EMBL/GenBank/DDBJ whole genome shotgun (WGS) entry which is preliminary data.</text>
</comment>
<proteinExistence type="predicted"/>
<dbReference type="EMBL" id="NEVH01019373">
    <property type="protein sequence ID" value="PNF22714.1"/>
    <property type="molecule type" value="Genomic_DNA"/>
</dbReference>
<sequence length="274" mass="31891">MDVNLLEGKSSRFWDNKLTTAGCPLRVKTPGKTRTSEENVNRIREAFQRNPRKSIRADSLQFEIRRSILHDVLQKWLRLTEYEIKMIRVLKPSEQVARKNFAVDLLEELRVEATFHVNRVLNRYDCRTWGGQNQHVICELERGSPKVKVCTGLMHKLIGLFIFWEKTVTGCSYLDIVERYALPQLPPQTILQQDGTPPHFCHHIKNHLDLEMAGRYIGRDGPIAWPPRSPDLTPLEFFLWGYVKNIVYQVKINDLQHLKARIRDAVVAVTPNML</sequence>
<dbReference type="Proteomes" id="UP000235965">
    <property type="component" value="Unassembled WGS sequence"/>
</dbReference>
<evidence type="ECO:0000313" key="1">
    <source>
        <dbReference type="EMBL" id="PNF22714.1"/>
    </source>
</evidence>
<dbReference type="PANTHER" id="PTHR47326:SF1">
    <property type="entry name" value="HTH PSQ-TYPE DOMAIN-CONTAINING PROTEIN"/>
    <property type="match status" value="1"/>
</dbReference>
<reference evidence="1 2" key="1">
    <citation type="submission" date="2017-12" db="EMBL/GenBank/DDBJ databases">
        <title>Hemimetabolous genomes reveal molecular basis of termite eusociality.</title>
        <authorList>
            <person name="Harrison M.C."/>
            <person name="Jongepier E."/>
            <person name="Robertson H.M."/>
            <person name="Arning N."/>
            <person name="Bitard-Feildel T."/>
            <person name="Chao H."/>
            <person name="Childers C.P."/>
            <person name="Dinh H."/>
            <person name="Doddapaneni H."/>
            <person name="Dugan S."/>
            <person name="Gowin J."/>
            <person name="Greiner C."/>
            <person name="Han Y."/>
            <person name="Hu H."/>
            <person name="Hughes D.S.T."/>
            <person name="Huylmans A.-K."/>
            <person name="Kemena C."/>
            <person name="Kremer L.P.M."/>
            <person name="Lee S.L."/>
            <person name="Lopez-Ezquerra A."/>
            <person name="Mallet L."/>
            <person name="Monroy-Kuhn J.M."/>
            <person name="Moser A."/>
            <person name="Murali S.C."/>
            <person name="Muzny D.M."/>
            <person name="Otani S."/>
            <person name="Piulachs M.-D."/>
            <person name="Poelchau M."/>
            <person name="Qu J."/>
            <person name="Schaub F."/>
            <person name="Wada-Katsumata A."/>
            <person name="Worley K.C."/>
            <person name="Xie Q."/>
            <person name="Ylla G."/>
            <person name="Poulsen M."/>
            <person name="Gibbs R.A."/>
            <person name="Schal C."/>
            <person name="Richards S."/>
            <person name="Belles X."/>
            <person name="Korb J."/>
            <person name="Bornberg-Bauer E."/>
        </authorList>
    </citation>
    <scope>NUCLEOTIDE SEQUENCE [LARGE SCALE GENOMIC DNA]</scope>
    <source>
        <tissue evidence="1">Whole body</tissue>
    </source>
</reference>
<dbReference type="InParanoid" id="A0A2J7Q2A9"/>
<protein>
    <recommendedName>
        <fullName evidence="3">Tc1-like transposase DDE domain-containing protein</fullName>
    </recommendedName>
</protein>
<accession>A0A2J7Q2A9</accession>
<dbReference type="STRING" id="105785.A0A2J7Q2A9"/>